<sequence length="65" mass="7497">MPTMLKRFKKQLIDLELTQLEVANHFGWTSQYVRQVMAGMAAGPAAERNRQAINDYLDKVKEESK</sequence>
<protein>
    <recommendedName>
        <fullName evidence="3">XRE family transcriptional regulator</fullName>
    </recommendedName>
</protein>
<name>A0A0C9PZ91_LACPA</name>
<reference evidence="2" key="1">
    <citation type="submission" date="2014-05" db="EMBL/GenBank/DDBJ databases">
        <title>Whole genome sequencing of Lactobacillus casei NRIC0644.</title>
        <authorList>
            <person name="Atarashi H."/>
            <person name="Yoshida Y."/>
            <person name="Fujimura S."/>
            <person name="Tanaka N."/>
            <person name="Shiwa Y."/>
            <person name="Yoshikawa H."/>
            <person name="Okada S."/>
            <person name="Nakagawa J."/>
        </authorList>
    </citation>
    <scope>NUCLEOTIDE SEQUENCE [LARGE SCALE GENOMIC DNA]</scope>
    <source>
        <strain evidence="2">NRIC0644</strain>
    </source>
</reference>
<dbReference type="RefSeq" id="WP_045624625.1">
    <property type="nucleotide sequence ID" value="NZ_BAYM01000244.1"/>
</dbReference>
<evidence type="ECO:0008006" key="3">
    <source>
        <dbReference type="Google" id="ProtNLM"/>
    </source>
</evidence>
<dbReference type="AlphaFoldDB" id="A0A0C9PZ91"/>
<accession>A0A0C9PZ91</accession>
<evidence type="ECO:0000313" key="1">
    <source>
        <dbReference type="EMBL" id="GAN37534.1"/>
    </source>
</evidence>
<dbReference type="Proteomes" id="UP000032552">
    <property type="component" value="Unassembled WGS sequence"/>
</dbReference>
<organism evidence="1 2">
    <name type="scientific">Lacticaseibacillus paracasei NRIC 0644</name>
    <dbReference type="NCBI Taxonomy" id="1435038"/>
    <lineage>
        <taxon>Bacteria</taxon>
        <taxon>Bacillati</taxon>
        <taxon>Bacillota</taxon>
        <taxon>Bacilli</taxon>
        <taxon>Lactobacillales</taxon>
        <taxon>Lactobacillaceae</taxon>
        <taxon>Lacticaseibacillus</taxon>
    </lineage>
</organism>
<evidence type="ECO:0000313" key="2">
    <source>
        <dbReference type="Proteomes" id="UP000032552"/>
    </source>
</evidence>
<gene>
    <name evidence="1" type="ORF">LC0644_2123</name>
</gene>
<dbReference type="EMBL" id="BAYM01000244">
    <property type="protein sequence ID" value="GAN37534.1"/>
    <property type="molecule type" value="Genomic_DNA"/>
</dbReference>
<comment type="caution">
    <text evidence="1">The sequence shown here is derived from an EMBL/GenBank/DDBJ whole genome shotgun (WGS) entry which is preliminary data.</text>
</comment>
<proteinExistence type="predicted"/>